<reference evidence="2" key="1">
    <citation type="submission" date="2018-02" db="EMBL/GenBank/DDBJ databases">
        <authorList>
            <person name="Cohen D.B."/>
            <person name="Kent A.D."/>
        </authorList>
    </citation>
    <scope>NUCLEOTIDE SEQUENCE</scope>
</reference>
<feature type="region of interest" description="Disordered" evidence="1">
    <location>
        <begin position="279"/>
        <end position="312"/>
    </location>
</feature>
<feature type="compositionally biased region" description="Polar residues" evidence="1">
    <location>
        <begin position="293"/>
        <end position="312"/>
    </location>
</feature>
<evidence type="ECO:0000313" key="2">
    <source>
        <dbReference type="EMBL" id="SPD33828.1"/>
    </source>
</evidence>
<dbReference type="AlphaFoldDB" id="A0A2N9JAC6"/>
<gene>
    <name evidence="2" type="ORF">FSB_LOCUS61710</name>
</gene>
<name>A0A2N9JAC6_FAGSY</name>
<dbReference type="EMBL" id="OIVN01006475">
    <property type="protein sequence ID" value="SPD33828.1"/>
    <property type="molecule type" value="Genomic_DNA"/>
</dbReference>
<feature type="compositionally biased region" description="Basic and acidic residues" evidence="1">
    <location>
        <begin position="199"/>
        <end position="211"/>
    </location>
</feature>
<accession>A0A2N9JAC6</accession>
<evidence type="ECO:0000256" key="1">
    <source>
        <dbReference type="SAM" id="MobiDB-lite"/>
    </source>
</evidence>
<sequence>MNKKNLLPPLQYITKKLVASSNRHSPAGNHMLSRSSFINLHNSWYWLIPAPVRLIASRLRTFLMLRSSIITILCGGGWITDAPVTGVAPSPFNHPCFPTDVRFGERYGLPSLLSLLRRNYPIQQTHSHLNQEIPFLPKLLVPKPHFSKPHPLLSNKQVAALQVREGLTPSGDRLRETISVHTGELGNFRSTSAGDESFLPDRRGQGVDRATRQAGSPSNRKGGILAKVRTGPRKEGSDLAGQAAKSRAFGILSFRRNFHVQELLLSLIEVPSLTPRQATASIPPLHRGGKPSTLASPPSFSQESSQAFPNPV</sequence>
<protein>
    <submittedName>
        <fullName evidence="2">Uncharacterized protein</fullName>
    </submittedName>
</protein>
<organism evidence="2">
    <name type="scientific">Fagus sylvatica</name>
    <name type="common">Beechnut</name>
    <dbReference type="NCBI Taxonomy" id="28930"/>
    <lineage>
        <taxon>Eukaryota</taxon>
        <taxon>Viridiplantae</taxon>
        <taxon>Streptophyta</taxon>
        <taxon>Embryophyta</taxon>
        <taxon>Tracheophyta</taxon>
        <taxon>Spermatophyta</taxon>
        <taxon>Magnoliopsida</taxon>
        <taxon>eudicotyledons</taxon>
        <taxon>Gunneridae</taxon>
        <taxon>Pentapetalae</taxon>
        <taxon>rosids</taxon>
        <taxon>fabids</taxon>
        <taxon>Fagales</taxon>
        <taxon>Fagaceae</taxon>
        <taxon>Fagus</taxon>
    </lineage>
</organism>
<proteinExistence type="predicted"/>
<feature type="region of interest" description="Disordered" evidence="1">
    <location>
        <begin position="185"/>
        <end position="241"/>
    </location>
</feature>